<dbReference type="Proteomes" id="UP001151760">
    <property type="component" value="Unassembled WGS sequence"/>
</dbReference>
<evidence type="ECO:0000313" key="1">
    <source>
        <dbReference type="EMBL" id="GJT71196.1"/>
    </source>
</evidence>
<organism evidence="1 2">
    <name type="scientific">Tanacetum coccineum</name>
    <dbReference type="NCBI Taxonomy" id="301880"/>
    <lineage>
        <taxon>Eukaryota</taxon>
        <taxon>Viridiplantae</taxon>
        <taxon>Streptophyta</taxon>
        <taxon>Embryophyta</taxon>
        <taxon>Tracheophyta</taxon>
        <taxon>Spermatophyta</taxon>
        <taxon>Magnoliopsida</taxon>
        <taxon>eudicotyledons</taxon>
        <taxon>Gunneridae</taxon>
        <taxon>Pentapetalae</taxon>
        <taxon>asterids</taxon>
        <taxon>campanulids</taxon>
        <taxon>Asterales</taxon>
        <taxon>Asteraceae</taxon>
        <taxon>Asteroideae</taxon>
        <taxon>Anthemideae</taxon>
        <taxon>Anthemidinae</taxon>
        <taxon>Tanacetum</taxon>
    </lineage>
</organism>
<reference evidence="1" key="1">
    <citation type="journal article" date="2022" name="Int. J. Mol. Sci.">
        <title>Draft Genome of Tanacetum Coccineum: Genomic Comparison of Closely Related Tanacetum-Family Plants.</title>
        <authorList>
            <person name="Yamashiro T."/>
            <person name="Shiraishi A."/>
            <person name="Nakayama K."/>
            <person name="Satake H."/>
        </authorList>
    </citation>
    <scope>NUCLEOTIDE SEQUENCE</scope>
</reference>
<reference evidence="1" key="2">
    <citation type="submission" date="2022-01" db="EMBL/GenBank/DDBJ databases">
        <authorList>
            <person name="Yamashiro T."/>
            <person name="Shiraishi A."/>
            <person name="Satake H."/>
            <person name="Nakayama K."/>
        </authorList>
    </citation>
    <scope>NUCLEOTIDE SEQUENCE</scope>
</reference>
<evidence type="ECO:0000313" key="2">
    <source>
        <dbReference type="Proteomes" id="UP001151760"/>
    </source>
</evidence>
<protein>
    <recommendedName>
        <fullName evidence="3">Reverse transcriptase domain-containing protein</fullName>
    </recommendedName>
</protein>
<sequence length="172" mass="19459">MAEMPPYLFIFFADDSLFFLKASHIECGTLVSILNSYCEVSGQTVNFQKSSAFFSPNTPYSLRNDICGDLHSASKNERLEAETSFAIRYVQYAIVVKNQSSIYFLNVHGLVRFGLALLYPSDLLNQAYSVMSLVIDVVPYLLSKPRSLRYTLLASLYLIMDGLLQLWNLTPK</sequence>
<name>A0ABQ5G6M4_9ASTR</name>
<proteinExistence type="predicted"/>
<comment type="caution">
    <text evidence="1">The sequence shown here is derived from an EMBL/GenBank/DDBJ whole genome shotgun (WGS) entry which is preliminary data.</text>
</comment>
<accession>A0ABQ5G6M4</accession>
<evidence type="ECO:0008006" key="3">
    <source>
        <dbReference type="Google" id="ProtNLM"/>
    </source>
</evidence>
<gene>
    <name evidence="1" type="ORF">Tco_1030482</name>
</gene>
<dbReference type="EMBL" id="BQNB010018147">
    <property type="protein sequence ID" value="GJT71196.1"/>
    <property type="molecule type" value="Genomic_DNA"/>
</dbReference>
<keyword evidence="2" id="KW-1185">Reference proteome</keyword>